<dbReference type="RefSeq" id="WP_189581851.1">
    <property type="nucleotide sequence ID" value="NZ_BMZR01000001.1"/>
</dbReference>
<evidence type="ECO:0000313" key="4">
    <source>
        <dbReference type="Proteomes" id="UP000610203"/>
    </source>
</evidence>
<keyword evidence="4" id="KW-1185">Reference proteome</keyword>
<dbReference type="PANTHER" id="PTHR43798">
    <property type="entry name" value="MONOACYLGLYCEROL LIPASE"/>
    <property type="match status" value="1"/>
</dbReference>
<organism evidence="3 4">
    <name type="scientific">Psychrobacter glaciei</name>
    <dbReference type="NCBI Taxonomy" id="619771"/>
    <lineage>
        <taxon>Bacteria</taxon>
        <taxon>Pseudomonadati</taxon>
        <taxon>Pseudomonadota</taxon>
        <taxon>Gammaproteobacteria</taxon>
        <taxon>Moraxellales</taxon>
        <taxon>Moraxellaceae</taxon>
        <taxon>Psychrobacter</taxon>
    </lineage>
</organism>
<evidence type="ECO:0000313" key="3">
    <source>
        <dbReference type="EMBL" id="GHD28327.1"/>
    </source>
</evidence>
<evidence type="ECO:0000259" key="2">
    <source>
        <dbReference type="Pfam" id="PF00561"/>
    </source>
</evidence>
<evidence type="ECO:0000256" key="1">
    <source>
        <dbReference type="SAM" id="Phobius"/>
    </source>
</evidence>
<dbReference type="Pfam" id="PF00561">
    <property type="entry name" value="Abhydrolase_1"/>
    <property type="match status" value="1"/>
</dbReference>
<dbReference type="Gene3D" id="3.40.50.1820">
    <property type="entry name" value="alpha/beta hydrolase"/>
    <property type="match status" value="1"/>
</dbReference>
<dbReference type="SUPFAM" id="SSF53474">
    <property type="entry name" value="alpha/beta-Hydrolases"/>
    <property type="match status" value="1"/>
</dbReference>
<reference evidence="4" key="1">
    <citation type="journal article" date="2019" name="Int. J. Syst. Evol. Microbiol.">
        <title>The Global Catalogue of Microorganisms (GCM) 10K type strain sequencing project: providing services to taxonomists for standard genome sequencing and annotation.</title>
        <authorList>
            <consortium name="The Broad Institute Genomics Platform"/>
            <consortium name="The Broad Institute Genome Sequencing Center for Infectious Disease"/>
            <person name="Wu L."/>
            <person name="Ma J."/>
        </authorList>
    </citation>
    <scope>NUCLEOTIDE SEQUENCE [LARGE SCALE GENOMIC DNA]</scope>
    <source>
        <strain evidence="4">KCTC 42280</strain>
    </source>
</reference>
<dbReference type="EMBL" id="BMZR01000001">
    <property type="protein sequence ID" value="GHD28327.1"/>
    <property type="molecule type" value="Genomic_DNA"/>
</dbReference>
<gene>
    <name evidence="3" type="ORF">GCM10016272_07500</name>
</gene>
<accession>A0ABQ3GNB8</accession>
<keyword evidence="1" id="KW-1133">Transmembrane helix</keyword>
<dbReference type="InterPro" id="IPR029058">
    <property type="entry name" value="AB_hydrolase_fold"/>
</dbReference>
<comment type="caution">
    <text evidence="3">The sequence shown here is derived from an EMBL/GenBank/DDBJ whole genome shotgun (WGS) entry which is preliminary data.</text>
</comment>
<protein>
    <submittedName>
        <fullName evidence="3">Hydrolase</fullName>
    </submittedName>
</protein>
<dbReference type="PRINTS" id="PR00111">
    <property type="entry name" value="ABHYDROLASE"/>
</dbReference>
<feature type="domain" description="AB hydrolase-1" evidence="2">
    <location>
        <begin position="91"/>
        <end position="326"/>
    </location>
</feature>
<dbReference type="InterPro" id="IPR000073">
    <property type="entry name" value="AB_hydrolase_1"/>
</dbReference>
<keyword evidence="1" id="KW-0812">Transmembrane</keyword>
<dbReference type="Proteomes" id="UP000610203">
    <property type="component" value="Unassembled WGS sequence"/>
</dbReference>
<dbReference type="GO" id="GO:0016787">
    <property type="term" value="F:hydrolase activity"/>
    <property type="evidence" value="ECO:0007669"/>
    <property type="project" value="UniProtKB-KW"/>
</dbReference>
<dbReference type="PANTHER" id="PTHR43798:SF33">
    <property type="entry name" value="HYDROLASE, PUTATIVE (AFU_ORTHOLOGUE AFUA_2G14860)-RELATED"/>
    <property type="match status" value="1"/>
</dbReference>
<keyword evidence="3" id="KW-0378">Hydrolase</keyword>
<proteinExistence type="predicted"/>
<dbReference type="InterPro" id="IPR050266">
    <property type="entry name" value="AB_hydrolase_sf"/>
</dbReference>
<sequence length="345" mass="38680">MAKRLTKIMVFIVLGLLVLLVALIVVYWAADKSVADLERWQLPNSEFIDVQGMQAHVIRSPRCMAYPSKNAIKNEIKSNLYSDKTLGQPKTIVLLHGTSASLHTWQGWTRELSDDYCVISMDLPGFGLTGPYTDESTQYDSANYAKFVIDVLDHLEVGRVTLAGNSLGGKIAWRTAALYPERVNNLILVDAVGYPATPKQVPIGFKLAKYPILTPLLSRVLPRDVVKKSILSVYADDSKVDEALVDRYYDLTLRQGNRLALNRRLLEMDNTANQAQIKKLNLPTLILWGAQDDLIPVENAKLFHRDIANSQLKIFDNLGHVPHEEDSVATVKVVKQFLLGERIDE</sequence>
<feature type="transmembrane region" description="Helical" evidence="1">
    <location>
        <begin position="9"/>
        <end position="30"/>
    </location>
</feature>
<name>A0ABQ3GNB8_9GAMM</name>
<keyword evidence="1" id="KW-0472">Membrane</keyword>